<dbReference type="PIRSF" id="PIRSF039085">
    <property type="entry name" value="ABC_ATPase_HisP"/>
    <property type="match status" value="1"/>
</dbReference>
<dbReference type="InterPro" id="IPR027417">
    <property type="entry name" value="P-loop_NTPase"/>
</dbReference>
<evidence type="ECO:0000256" key="4">
    <source>
        <dbReference type="ARBA" id="ARBA00022741"/>
    </source>
</evidence>
<dbReference type="EMBL" id="CP045810">
    <property type="protein sequence ID" value="QHN39896.1"/>
    <property type="molecule type" value="Genomic_DNA"/>
</dbReference>
<comment type="subcellular location">
    <subcellularLocation>
        <location evidence="1">Cell membrane</location>
        <topology evidence="1">Peripheral membrane protein</topology>
    </subcellularLocation>
</comment>
<protein>
    <submittedName>
        <fullName evidence="7">ATP-binding cassette domain-containing protein</fullName>
    </submittedName>
</protein>
<dbReference type="PROSITE" id="PS50893">
    <property type="entry name" value="ABC_TRANSPORTER_2"/>
    <property type="match status" value="1"/>
</dbReference>
<evidence type="ECO:0000256" key="2">
    <source>
        <dbReference type="ARBA" id="ARBA00022448"/>
    </source>
</evidence>
<dbReference type="InterPro" id="IPR030679">
    <property type="entry name" value="ABC_ATPase_HisP-typ"/>
</dbReference>
<keyword evidence="6" id="KW-0472">Membrane</keyword>
<evidence type="ECO:0000256" key="3">
    <source>
        <dbReference type="ARBA" id="ARBA00022475"/>
    </source>
</evidence>
<dbReference type="InterPro" id="IPR050086">
    <property type="entry name" value="MetN_ABC_transporter-like"/>
</dbReference>
<dbReference type="AlphaFoldDB" id="A0A857LQT1"/>
<keyword evidence="5 7" id="KW-0067">ATP-binding</keyword>
<dbReference type="PANTHER" id="PTHR43166:SF35">
    <property type="entry name" value="L-CYSTINE IMPORT ATP-BINDING PROTEIN TCYN"/>
    <property type="match status" value="1"/>
</dbReference>
<dbReference type="RefSeq" id="WP_005181296.1">
    <property type="nucleotide sequence ID" value="NZ_CP045804.1"/>
</dbReference>
<dbReference type="SUPFAM" id="SSF52540">
    <property type="entry name" value="P-loop containing nucleoside triphosphate hydrolases"/>
    <property type="match status" value="1"/>
</dbReference>
<dbReference type="InterPro" id="IPR017871">
    <property type="entry name" value="ABC_transporter-like_CS"/>
</dbReference>
<dbReference type="InterPro" id="IPR003593">
    <property type="entry name" value="AAA+_ATPase"/>
</dbReference>
<dbReference type="PROSITE" id="PS00211">
    <property type="entry name" value="ABC_TRANSPORTER_1"/>
    <property type="match status" value="1"/>
</dbReference>
<keyword evidence="3" id="KW-1003">Cell membrane</keyword>
<dbReference type="GO" id="GO:0005886">
    <property type="term" value="C:plasma membrane"/>
    <property type="evidence" value="ECO:0007669"/>
    <property type="project" value="UniProtKB-SubCell"/>
</dbReference>
<accession>A0A857LQT1</accession>
<evidence type="ECO:0000256" key="6">
    <source>
        <dbReference type="ARBA" id="ARBA00023136"/>
    </source>
</evidence>
<gene>
    <name evidence="7" type="ORF">GII30_12650</name>
</gene>
<dbReference type="GO" id="GO:0005524">
    <property type="term" value="F:ATP binding"/>
    <property type="evidence" value="ECO:0007669"/>
    <property type="project" value="UniProtKB-KW"/>
</dbReference>
<keyword evidence="4" id="KW-0547">Nucleotide-binding</keyword>
<dbReference type="InterPro" id="IPR003439">
    <property type="entry name" value="ABC_transporter-like_ATP-bd"/>
</dbReference>
<evidence type="ECO:0000256" key="1">
    <source>
        <dbReference type="ARBA" id="ARBA00004202"/>
    </source>
</evidence>
<organism evidence="7">
    <name type="scientific">Gordonia amarae</name>
    <dbReference type="NCBI Taxonomy" id="36821"/>
    <lineage>
        <taxon>Bacteria</taxon>
        <taxon>Bacillati</taxon>
        <taxon>Actinomycetota</taxon>
        <taxon>Actinomycetes</taxon>
        <taxon>Mycobacteriales</taxon>
        <taxon>Gordoniaceae</taxon>
        <taxon>Gordonia</taxon>
    </lineage>
</organism>
<dbReference type="GO" id="GO:0016887">
    <property type="term" value="F:ATP hydrolysis activity"/>
    <property type="evidence" value="ECO:0007669"/>
    <property type="project" value="InterPro"/>
</dbReference>
<evidence type="ECO:0000256" key="5">
    <source>
        <dbReference type="ARBA" id="ARBA00022840"/>
    </source>
</evidence>
<dbReference type="GO" id="GO:0015424">
    <property type="term" value="F:ABC-type amino acid transporter activity"/>
    <property type="evidence" value="ECO:0007669"/>
    <property type="project" value="InterPro"/>
</dbReference>
<dbReference type="PANTHER" id="PTHR43166">
    <property type="entry name" value="AMINO ACID IMPORT ATP-BINDING PROTEIN"/>
    <property type="match status" value="1"/>
</dbReference>
<dbReference type="Gene3D" id="3.40.50.300">
    <property type="entry name" value="P-loop containing nucleotide triphosphate hydrolases"/>
    <property type="match status" value="1"/>
</dbReference>
<reference evidence="7" key="1">
    <citation type="journal article" date="2021" name="Nat. Microbiol.">
        <title>Cocultivation of an ultrasmall environmental parasitic bacterium with lytic ability against bacteria associated with wastewater foams.</title>
        <authorList>
            <person name="Batinovic S."/>
            <person name="Rose J.J.A."/>
            <person name="Ratcliffe J."/>
            <person name="Seviour R.J."/>
            <person name="Petrovski S."/>
        </authorList>
    </citation>
    <scope>NUCLEOTIDE SEQUENCE</scope>
    <source>
        <strain evidence="7">CON44</strain>
    </source>
</reference>
<keyword evidence="2" id="KW-0813">Transport</keyword>
<dbReference type="Pfam" id="PF00005">
    <property type="entry name" value="ABC_tran"/>
    <property type="match status" value="1"/>
</dbReference>
<name>A0A857LQT1_9ACTN</name>
<sequence>MSHLNVTGLRKSYGDNVVLRDISFSVERGECVGILGPSGSGKSTILRCLNRLETSDGGSIMVGDTAIGPAPGLRNRQLRADLVNQRRLFGMVFQQFELFPRMTVLQNVVVGQRVVKGRAKDEAVERARRELDRVGLLDKQDAMPSSLSGGQQQRVAIARAVAMDPEILLFDEPTSALDPELVGEVLAVMRDIASGDITMLVVTHELGFAADVSDTILFIDKGVVVESGPPAAVIGNPQNERTRRFLSRMGHVRPVGESV</sequence>
<evidence type="ECO:0000313" key="7">
    <source>
        <dbReference type="EMBL" id="QHN39896.1"/>
    </source>
</evidence>
<proteinExistence type="predicted"/>
<dbReference type="SMART" id="SM00382">
    <property type="entry name" value="AAA"/>
    <property type="match status" value="1"/>
</dbReference>